<evidence type="ECO:0000313" key="20">
    <source>
        <dbReference type="EMBL" id="RMX50833.1"/>
    </source>
</evidence>
<keyword evidence="21" id="KW-1185">Reference proteome</keyword>
<feature type="region of interest" description="Disordered" evidence="17">
    <location>
        <begin position="882"/>
        <end position="907"/>
    </location>
</feature>
<evidence type="ECO:0000256" key="5">
    <source>
        <dbReference type="ARBA" id="ARBA00022723"/>
    </source>
</evidence>
<keyword evidence="7 15" id="KW-0863">Zinc-finger</keyword>
<proteinExistence type="inferred from homology"/>
<evidence type="ECO:0000256" key="14">
    <source>
        <dbReference type="ARBA" id="ARBA00048432"/>
    </source>
</evidence>
<dbReference type="GO" id="GO:0003677">
    <property type="term" value="F:DNA binding"/>
    <property type="evidence" value="ECO:0007669"/>
    <property type="project" value="InterPro"/>
</dbReference>
<evidence type="ECO:0008006" key="22">
    <source>
        <dbReference type="Google" id="ProtNLM"/>
    </source>
</evidence>
<dbReference type="SMART" id="SM00393">
    <property type="entry name" value="R3H"/>
    <property type="match status" value="1"/>
</dbReference>
<feature type="coiled-coil region" evidence="16">
    <location>
        <begin position="321"/>
        <end position="348"/>
    </location>
</feature>
<feature type="compositionally biased region" description="Basic and acidic residues" evidence="17">
    <location>
        <begin position="989"/>
        <end position="1014"/>
    </location>
</feature>
<sequence>MAVDVSQFVVKTISLLSLERKAEIEETKSLQENVSPKELQRRGVCLLKLRIRSRRTGLYGRLLLTFEINKPGSDGKLPTHSLTPGKYRDIVGLSWLNSNQAASDIASGIVSRVSQTVVTVAFDETADNLSFDDDGPFKLIKLANDVTHKRIKSALDTLTKYREGPAAHLIDVLFGNVPPGPPLQIRPFTEGGEMPCIFFNQSLDDSQRQAVRFALCQREVAIIHGPPGTGKTTTVVEIITQAVKNLNMKVLACAPSNVAVDNMVEKLIKGKVKVVRIGHPARLLSVVQDHSLDALLSTSEGTAIVQDVRKDIDDTLSKVRKSRSQSEKKHLKQEIKSLRGELKQREDKAVTEILTSADVVLATNTSASSDGPLKLVKQDHFDLVVIDEAAQSLEAGCWIPLLRASRCVLAGDHLQLPPTILSKKAAKQGLDVTLMERLIKMLGDGAVRMLTTQYRMNEAIMKWSSEKLYDGRLNADSSVNSHLLKDLPGVQETDETSIPLLLIDTAGCDVREKEVEDEVSKGNEGEADIVAAHVMALMTAGLQPNDIAVIAPYNLQVELLRLRLSSKYPALEIKSVDGFQGREKEAVVISLVRSNKKGEVGFLAEHRRINVAITRARRHLAVVADSETVNHDNFLKSLVEYMSSEGEVRSAHEYLQDSLPTSVNCYTYEQDEVSMSEMTGNEWKKKGTGETRPDSKERDVKGEKNLKSKDNSESGEGTRKLEFSGAEEKKDVSSVVSDKASNLTEENNEQISGKNVKKMKQEKSKNISSAVTNYSRENVEKEIVAFTQDATKKELIFPKSLSSQQRFDVHSIAEKLSLCHESHGEGKERYIVVRKVISASKDEEDDSDLLSTCSFCKKRVPACNLQLHSLRCDQMQRSKLAETNRAERNQEMSAPPSAKPQKTKLKTKSLSALQPEEDFDKLLASFTKLDTQCGFDGCKKSIRTLGQLCKCCDGTFCLSHHIPEVHGCGEAAKLRARQQASKPKAGKPKALDVTRKAQLQRKLDKRLDDMSEQRKSKRKGKDNK</sequence>
<dbReference type="GO" id="GO:0005634">
    <property type="term" value="C:nucleus"/>
    <property type="evidence" value="ECO:0007669"/>
    <property type="project" value="UniProtKB-SubCell"/>
</dbReference>
<evidence type="ECO:0000256" key="8">
    <source>
        <dbReference type="ARBA" id="ARBA00022801"/>
    </source>
</evidence>
<evidence type="ECO:0000256" key="11">
    <source>
        <dbReference type="ARBA" id="ARBA00022840"/>
    </source>
</evidence>
<feature type="region of interest" description="Disordered" evidence="17">
    <location>
        <begin position="676"/>
        <end position="769"/>
    </location>
</feature>
<dbReference type="SUPFAM" id="SSF118310">
    <property type="entry name" value="AN1-like Zinc finger"/>
    <property type="match status" value="1"/>
</dbReference>
<dbReference type="GO" id="GO:0005524">
    <property type="term" value="F:ATP binding"/>
    <property type="evidence" value="ECO:0007669"/>
    <property type="project" value="UniProtKB-KW"/>
</dbReference>
<dbReference type="PROSITE" id="PS51039">
    <property type="entry name" value="ZF_AN1"/>
    <property type="match status" value="1"/>
</dbReference>
<dbReference type="GO" id="GO:0003723">
    <property type="term" value="F:RNA binding"/>
    <property type="evidence" value="ECO:0007669"/>
    <property type="project" value="UniProtKB-KW"/>
</dbReference>
<dbReference type="STRING" id="46731.A0A3M6UAY5"/>
<dbReference type="InterPro" id="IPR000058">
    <property type="entry name" value="Znf_AN1"/>
</dbReference>
<comment type="subcellular location">
    <subcellularLocation>
        <location evidence="2">Cytoplasm</location>
    </subcellularLocation>
    <subcellularLocation>
        <location evidence="1">Nucleus</location>
    </subcellularLocation>
</comment>
<dbReference type="InterPro" id="IPR035896">
    <property type="entry name" value="AN1-like_Znf"/>
</dbReference>
<comment type="similarity">
    <text evidence="3">Belongs to the DNA2/NAM7 helicase family.</text>
</comment>
<keyword evidence="11" id="KW-0067">ATP-binding</keyword>
<keyword evidence="10" id="KW-0862">Zinc</keyword>
<dbReference type="NCBIfam" id="TIGR00376">
    <property type="entry name" value="IGHMBP2 family helicase"/>
    <property type="match status" value="1"/>
</dbReference>
<dbReference type="InterPro" id="IPR047187">
    <property type="entry name" value="SF1_C_Upf1"/>
</dbReference>
<comment type="caution">
    <text evidence="20">The sequence shown here is derived from an EMBL/GenBank/DDBJ whole genome shotgun (WGS) entry which is preliminary data.</text>
</comment>
<evidence type="ECO:0000256" key="9">
    <source>
        <dbReference type="ARBA" id="ARBA00022806"/>
    </source>
</evidence>
<evidence type="ECO:0000259" key="18">
    <source>
        <dbReference type="PROSITE" id="PS51039"/>
    </source>
</evidence>
<dbReference type="Pfam" id="PF21138">
    <property type="entry name" value="SMUBP-2_HCS1_1B"/>
    <property type="match status" value="1"/>
</dbReference>
<dbReference type="CDD" id="cd18044">
    <property type="entry name" value="DEXXQc_SMUBP2"/>
    <property type="match status" value="1"/>
</dbReference>
<feature type="compositionally biased region" description="Basic and acidic residues" evidence="17">
    <location>
        <begin position="682"/>
        <end position="732"/>
    </location>
</feature>
<dbReference type="GO" id="GO:0016787">
    <property type="term" value="F:hydrolase activity"/>
    <property type="evidence" value="ECO:0007669"/>
    <property type="project" value="UniProtKB-KW"/>
</dbReference>
<feature type="region of interest" description="Disordered" evidence="17">
    <location>
        <begin position="979"/>
        <end position="1024"/>
    </location>
</feature>
<keyword evidence="13" id="KW-0539">Nucleus</keyword>
<dbReference type="Pfam" id="PF01424">
    <property type="entry name" value="R3H"/>
    <property type="match status" value="1"/>
</dbReference>
<dbReference type="Pfam" id="PF01428">
    <property type="entry name" value="zf-AN1"/>
    <property type="match status" value="1"/>
</dbReference>
<feature type="compositionally biased region" description="Polar residues" evidence="17">
    <location>
        <begin position="740"/>
        <end position="753"/>
    </location>
</feature>
<dbReference type="OrthoDB" id="6513042at2759"/>
<evidence type="ECO:0000256" key="13">
    <source>
        <dbReference type="ARBA" id="ARBA00023242"/>
    </source>
</evidence>
<evidence type="ECO:0000256" key="10">
    <source>
        <dbReference type="ARBA" id="ARBA00022833"/>
    </source>
</evidence>
<dbReference type="GO" id="GO:0043139">
    <property type="term" value="F:5'-3' DNA helicase activity"/>
    <property type="evidence" value="ECO:0007669"/>
    <property type="project" value="TreeGrafter"/>
</dbReference>
<evidence type="ECO:0000256" key="4">
    <source>
        <dbReference type="ARBA" id="ARBA00022490"/>
    </source>
</evidence>
<organism evidence="20 21">
    <name type="scientific">Pocillopora damicornis</name>
    <name type="common">Cauliflower coral</name>
    <name type="synonym">Millepora damicornis</name>
    <dbReference type="NCBI Taxonomy" id="46731"/>
    <lineage>
        <taxon>Eukaryota</taxon>
        <taxon>Metazoa</taxon>
        <taxon>Cnidaria</taxon>
        <taxon>Anthozoa</taxon>
        <taxon>Hexacorallia</taxon>
        <taxon>Scleractinia</taxon>
        <taxon>Astrocoeniina</taxon>
        <taxon>Pocilloporidae</taxon>
        <taxon>Pocillopora</taxon>
    </lineage>
</organism>
<dbReference type="FunFam" id="3.30.1370.50:FF:000002">
    <property type="entry name" value="Immunoglobulin mu DNA-binding protein 2"/>
    <property type="match status" value="1"/>
</dbReference>
<dbReference type="InterPro" id="IPR041679">
    <property type="entry name" value="DNA2/NAM7-like_C"/>
</dbReference>
<dbReference type="SMART" id="SM00382">
    <property type="entry name" value="AAA"/>
    <property type="match status" value="1"/>
</dbReference>
<evidence type="ECO:0000256" key="12">
    <source>
        <dbReference type="ARBA" id="ARBA00022884"/>
    </source>
</evidence>
<keyword evidence="16" id="KW-0175">Coiled coil</keyword>
<evidence type="ECO:0000256" key="16">
    <source>
        <dbReference type="SAM" id="Coils"/>
    </source>
</evidence>
<dbReference type="SMART" id="SM00487">
    <property type="entry name" value="DEXDc"/>
    <property type="match status" value="1"/>
</dbReference>
<dbReference type="InterPro" id="IPR050534">
    <property type="entry name" value="Coronavir_polyprotein_1ab"/>
</dbReference>
<dbReference type="Pfam" id="PF13086">
    <property type="entry name" value="AAA_11"/>
    <property type="match status" value="1"/>
</dbReference>
<feature type="domain" description="R3H" evidence="19">
    <location>
        <begin position="773"/>
        <end position="837"/>
    </location>
</feature>
<evidence type="ECO:0000256" key="7">
    <source>
        <dbReference type="ARBA" id="ARBA00022771"/>
    </source>
</evidence>
<keyword evidence="6" id="KW-0547">Nucleotide-binding</keyword>
<keyword evidence="4" id="KW-0963">Cytoplasm</keyword>
<accession>A0A3M6UAY5</accession>
<dbReference type="InterPro" id="IPR036867">
    <property type="entry name" value="R3H_dom_sf"/>
</dbReference>
<keyword evidence="5" id="KW-0479">Metal-binding</keyword>
<evidence type="ECO:0000256" key="17">
    <source>
        <dbReference type="SAM" id="MobiDB-lite"/>
    </source>
</evidence>
<dbReference type="Gene3D" id="3.40.50.300">
    <property type="entry name" value="P-loop containing nucleotide triphosphate hydrolases"/>
    <property type="match status" value="2"/>
</dbReference>
<dbReference type="InterPro" id="IPR003593">
    <property type="entry name" value="AAA+_ATPase"/>
</dbReference>
<feature type="compositionally biased region" description="Basic residues" evidence="17">
    <location>
        <begin position="1015"/>
        <end position="1024"/>
    </location>
</feature>
<dbReference type="InterPro" id="IPR041677">
    <property type="entry name" value="DNA2/NAM7_AAA_11"/>
</dbReference>
<dbReference type="Proteomes" id="UP000275408">
    <property type="component" value="Unassembled WGS sequence"/>
</dbReference>
<dbReference type="FunFam" id="3.40.50.300:FF:001146">
    <property type="entry name" value="DNA-binding protein SMUBP-2 isoform X1"/>
    <property type="match status" value="1"/>
</dbReference>
<evidence type="ECO:0000313" key="21">
    <source>
        <dbReference type="Proteomes" id="UP000275408"/>
    </source>
</evidence>
<evidence type="ECO:0000256" key="1">
    <source>
        <dbReference type="ARBA" id="ARBA00004123"/>
    </source>
</evidence>
<evidence type="ECO:0000256" key="15">
    <source>
        <dbReference type="PROSITE-ProRule" id="PRU00449"/>
    </source>
</evidence>
<dbReference type="InterPro" id="IPR014001">
    <property type="entry name" value="Helicase_ATP-bd"/>
</dbReference>
<protein>
    <recommendedName>
        <fullName evidence="22">AN1-type domain-containing protein</fullName>
    </recommendedName>
</protein>
<evidence type="ECO:0000256" key="2">
    <source>
        <dbReference type="ARBA" id="ARBA00004496"/>
    </source>
</evidence>
<dbReference type="GO" id="GO:0008270">
    <property type="term" value="F:zinc ion binding"/>
    <property type="evidence" value="ECO:0007669"/>
    <property type="project" value="UniProtKB-KW"/>
</dbReference>
<dbReference type="InterPro" id="IPR027417">
    <property type="entry name" value="P-loop_NTPase"/>
</dbReference>
<dbReference type="InterPro" id="IPR048761">
    <property type="entry name" value="SMUBP-2_HCS1_1B"/>
</dbReference>
<dbReference type="PROSITE" id="PS51061">
    <property type="entry name" value="R3H"/>
    <property type="match status" value="1"/>
</dbReference>
<keyword evidence="8" id="KW-0378">Hydrolase</keyword>
<evidence type="ECO:0000256" key="3">
    <source>
        <dbReference type="ARBA" id="ARBA00007913"/>
    </source>
</evidence>
<dbReference type="SUPFAM" id="SSF52540">
    <property type="entry name" value="P-loop containing nucleoside triphosphate hydrolases"/>
    <property type="match status" value="1"/>
</dbReference>
<dbReference type="InterPro" id="IPR004483">
    <property type="entry name" value="SMUBP-2/Hcs1-like"/>
</dbReference>
<dbReference type="Gene3D" id="2.40.30.270">
    <property type="match status" value="1"/>
</dbReference>
<name>A0A3M6UAY5_POCDA</name>
<reference evidence="20 21" key="1">
    <citation type="journal article" date="2018" name="Sci. Rep.">
        <title>Comparative analysis of the Pocillopora damicornis genome highlights role of immune system in coral evolution.</title>
        <authorList>
            <person name="Cunning R."/>
            <person name="Bay R.A."/>
            <person name="Gillette P."/>
            <person name="Baker A.C."/>
            <person name="Traylor-Knowles N."/>
        </authorList>
    </citation>
    <scope>NUCLEOTIDE SEQUENCE [LARGE SCALE GENOMIC DNA]</scope>
    <source>
        <strain evidence="20">RSMAS</strain>
        <tissue evidence="20">Whole animal</tissue>
    </source>
</reference>
<dbReference type="CDD" id="cd18808">
    <property type="entry name" value="SF1_C_Upf1"/>
    <property type="match status" value="1"/>
</dbReference>
<dbReference type="PANTHER" id="PTHR43788:SF8">
    <property type="entry name" value="DNA-BINDING PROTEIN SMUBP-2"/>
    <property type="match status" value="1"/>
</dbReference>
<dbReference type="InterPro" id="IPR001374">
    <property type="entry name" value="R3H_dom"/>
</dbReference>
<dbReference type="SUPFAM" id="SSF82708">
    <property type="entry name" value="R3H domain"/>
    <property type="match status" value="1"/>
</dbReference>
<evidence type="ECO:0000259" key="19">
    <source>
        <dbReference type="PROSITE" id="PS51061"/>
    </source>
</evidence>
<dbReference type="PANTHER" id="PTHR43788">
    <property type="entry name" value="DNA2/NAM7 HELICASE FAMILY MEMBER"/>
    <property type="match status" value="1"/>
</dbReference>
<feature type="domain" description="AN1-type" evidence="18">
    <location>
        <begin position="927"/>
        <end position="976"/>
    </location>
</feature>
<dbReference type="GO" id="GO:0005737">
    <property type="term" value="C:cytoplasm"/>
    <property type="evidence" value="ECO:0007669"/>
    <property type="project" value="UniProtKB-SubCell"/>
</dbReference>
<gene>
    <name evidence="20" type="ORF">pdam_00003184</name>
</gene>
<comment type="catalytic activity">
    <reaction evidence="14">
        <text>ATP + H2O = ADP + phosphate + H(+)</text>
        <dbReference type="Rhea" id="RHEA:13065"/>
        <dbReference type="ChEBI" id="CHEBI:15377"/>
        <dbReference type="ChEBI" id="CHEBI:15378"/>
        <dbReference type="ChEBI" id="CHEBI:30616"/>
        <dbReference type="ChEBI" id="CHEBI:43474"/>
        <dbReference type="ChEBI" id="CHEBI:456216"/>
        <dbReference type="EC" id="3.6.4.12"/>
    </reaction>
    <physiologicalReaction direction="left-to-right" evidence="14">
        <dbReference type="Rhea" id="RHEA:13066"/>
    </physiologicalReaction>
</comment>
<dbReference type="SMART" id="SM00154">
    <property type="entry name" value="ZnF_AN1"/>
    <property type="match status" value="1"/>
</dbReference>
<keyword evidence="9" id="KW-0347">Helicase</keyword>
<dbReference type="Gene3D" id="4.10.1110.10">
    <property type="entry name" value="AN1-like Zinc finger"/>
    <property type="match status" value="1"/>
</dbReference>
<dbReference type="EMBL" id="RCHS01001895">
    <property type="protein sequence ID" value="RMX50833.1"/>
    <property type="molecule type" value="Genomic_DNA"/>
</dbReference>
<dbReference type="Pfam" id="PF13087">
    <property type="entry name" value="AAA_12"/>
    <property type="match status" value="1"/>
</dbReference>
<keyword evidence="12" id="KW-0694">RNA-binding</keyword>
<dbReference type="AlphaFoldDB" id="A0A3M6UAY5"/>
<evidence type="ECO:0000256" key="6">
    <source>
        <dbReference type="ARBA" id="ARBA00022741"/>
    </source>
</evidence>
<dbReference type="Gene3D" id="3.30.1370.50">
    <property type="entry name" value="R3H-like domain"/>
    <property type="match status" value="1"/>
</dbReference>